<evidence type="ECO:0000313" key="3">
    <source>
        <dbReference type="Proteomes" id="UP000198406"/>
    </source>
</evidence>
<comment type="caution">
    <text evidence="2">The sequence shown here is derived from an EMBL/GenBank/DDBJ whole genome shotgun (WGS) entry which is preliminary data.</text>
</comment>
<evidence type="ECO:0000313" key="2">
    <source>
        <dbReference type="EMBL" id="GAX28719.1"/>
    </source>
</evidence>
<dbReference type="InParanoid" id="A0A1Z5KR10"/>
<feature type="coiled-coil region" evidence="1">
    <location>
        <begin position="10"/>
        <end position="96"/>
    </location>
</feature>
<dbReference type="Proteomes" id="UP000198406">
    <property type="component" value="Unassembled WGS sequence"/>
</dbReference>
<dbReference type="AlphaFoldDB" id="A0A1Z5KR10"/>
<proteinExistence type="predicted"/>
<evidence type="ECO:0000256" key="1">
    <source>
        <dbReference type="SAM" id="Coils"/>
    </source>
</evidence>
<gene>
    <name evidence="2" type="ORF">FisN_33Hh003</name>
</gene>
<keyword evidence="1" id="KW-0175">Coiled coil</keyword>
<accession>A0A1Z5KR10</accession>
<protein>
    <submittedName>
        <fullName evidence="2">Uncharacterized protein</fullName>
    </submittedName>
</protein>
<reference evidence="2 3" key="1">
    <citation type="journal article" date="2015" name="Plant Cell">
        <title>Oil accumulation by the oleaginous diatom Fistulifera solaris as revealed by the genome and transcriptome.</title>
        <authorList>
            <person name="Tanaka T."/>
            <person name="Maeda Y."/>
            <person name="Veluchamy A."/>
            <person name="Tanaka M."/>
            <person name="Abida H."/>
            <person name="Marechal E."/>
            <person name="Bowler C."/>
            <person name="Muto M."/>
            <person name="Sunaga Y."/>
            <person name="Tanaka M."/>
            <person name="Yoshino T."/>
            <person name="Taniguchi T."/>
            <person name="Fukuda Y."/>
            <person name="Nemoto M."/>
            <person name="Matsumoto M."/>
            <person name="Wong P.S."/>
            <person name="Aburatani S."/>
            <person name="Fujibuchi W."/>
        </authorList>
    </citation>
    <scope>NUCLEOTIDE SEQUENCE [LARGE SCALE GENOMIC DNA]</scope>
    <source>
        <strain evidence="2 3">JPCC DA0580</strain>
    </source>
</reference>
<keyword evidence="3" id="KW-1185">Reference proteome</keyword>
<dbReference type="EMBL" id="BDSP01000278">
    <property type="protein sequence ID" value="GAX28719.1"/>
    <property type="molecule type" value="Genomic_DNA"/>
</dbReference>
<organism evidence="2 3">
    <name type="scientific">Fistulifera solaris</name>
    <name type="common">Oleaginous diatom</name>
    <dbReference type="NCBI Taxonomy" id="1519565"/>
    <lineage>
        <taxon>Eukaryota</taxon>
        <taxon>Sar</taxon>
        <taxon>Stramenopiles</taxon>
        <taxon>Ochrophyta</taxon>
        <taxon>Bacillariophyta</taxon>
        <taxon>Bacillariophyceae</taxon>
        <taxon>Bacillariophycidae</taxon>
        <taxon>Naviculales</taxon>
        <taxon>Naviculaceae</taxon>
        <taxon>Fistulifera</taxon>
    </lineage>
</organism>
<name>A0A1Z5KR10_FISSO</name>
<sequence length="125" mass="14901">MPDTADEEYAAALTRELQDLQEQLAALRQERDQGKQTVRQLRTEQIFLLRQKEQREKYRDLCQQQDDLVQQLEEKKRQKKKALQQLVREKSGLEDQQQDVSEITFQCGVDDTDIDVEEFMKEIDK</sequence>